<sequence>MMSAADGVKNHLRALLSHVDKYDLAPLRAVHVTNGYEIGEDRTVIMARVRDAGLSPVAWALVNWAATLEATSAVLWRPADGGVFLGVKGKLPCGAQVKVYGFVMFGVWTLSGVEPGHFEDIPISRLLEYAQTRTVGEANDDKGGK</sequence>
<name>A0ABN2RT78_9PSEU</name>
<evidence type="ECO:0000313" key="2">
    <source>
        <dbReference type="Proteomes" id="UP001501116"/>
    </source>
</evidence>
<keyword evidence="2" id="KW-1185">Reference proteome</keyword>
<dbReference type="Proteomes" id="UP001501116">
    <property type="component" value="Unassembled WGS sequence"/>
</dbReference>
<evidence type="ECO:0000313" key="1">
    <source>
        <dbReference type="EMBL" id="GAA1974532.1"/>
    </source>
</evidence>
<dbReference type="EMBL" id="BAAANN010000025">
    <property type="protein sequence ID" value="GAA1974532.1"/>
    <property type="molecule type" value="Genomic_DNA"/>
</dbReference>
<comment type="caution">
    <text evidence="1">The sequence shown here is derived from an EMBL/GenBank/DDBJ whole genome shotgun (WGS) entry which is preliminary data.</text>
</comment>
<organism evidence="1 2">
    <name type="scientific">Amycolatopsis minnesotensis</name>
    <dbReference type="NCBI Taxonomy" id="337894"/>
    <lineage>
        <taxon>Bacteria</taxon>
        <taxon>Bacillati</taxon>
        <taxon>Actinomycetota</taxon>
        <taxon>Actinomycetes</taxon>
        <taxon>Pseudonocardiales</taxon>
        <taxon>Pseudonocardiaceae</taxon>
        <taxon>Amycolatopsis</taxon>
    </lineage>
</organism>
<reference evidence="1 2" key="1">
    <citation type="journal article" date="2019" name="Int. J. Syst. Evol. Microbiol.">
        <title>The Global Catalogue of Microorganisms (GCM) 10K type strain sequencing project: providing services to taxonomists for standard genome sequencing and annotation.</title>
        <authorList>
            <consortium name="The Broad Institute Genomics Platform"/>
            <consortium name="The Broad Institute Genome Sequencing Center for Infectious Disease"/>
            <person name="Wu L."/>
            <person name="Ma J."/>
        </authorList>
    </citation>
    <scope>NUCLEOTIDE SEQUENCE [LARGE SCALE GENOMIC DNA]</scope>
    <source>
        <strain evidence="1 2">JCM 14545</strain>
    </source>
</reference>
<gene>
    <name evidence="1" type="ORF">GCM10009754_57090</name>
</gene>
<proteinExistence type="predicted"/>
<protein>
    <submittedName>
        <fullName evidence="1">Uncharacterized protein</fullName>
    </submittedName>
</protein>
<accession>A0ABN2RT78</accession>